<evidence type="ECO:0000256" key="6">
    <source>
        <dbReference type="SAM" id="MobiDB-lite"/>
    </source>
</evidence>
<evidence type="ECO:0000256" key="2">
    <source>
        <dbReference type="ARBA" id="ARBA00009074"/>
    </source>
</evidence>
<protein>
    <submittedName>
        <fullName evidence="8">UPF0496 protein</fullName>
    </submittedName>
</protein>
<name>A0ABR2LSE9_9ASPA</name>
<organism evidence="8 9">
    <name type="scientific">Platanthera guangdongensis</name>
    <dbReference type="NCBI Taxonomy" id="2320717"/>
    <lineage>
        <taxon>Eukaryota</taxon>
        <taxon>Viridiplantae</taxon>
        <taxon>Streptophyta</taxon>
        <taxon>Embryophyta</taxon>
        <taxon>Tracheophyta</taxon>
        <taxon>Spermatophyta</taxon>
        <taxon>Magnoliopsida</taxon>
        <taxon>Liliopsida</taxon>
        <taxon>Asparagales</taxon>
        <taxon>Orchidaceae</taxon>
        <taxon>Orchidoideae</taxon>
        <taxon>Orchideae</taxon>
        <taxon>Orchidinae</taxon>
        <taxon>Platanthera</taxon>
    </lineage>
</organism>
<feature type="transmembrane region" description="Helical" evidence="7">
    <location>
        <begin position="269"/>
        <end position="289"/>
    </location>
</feature>
<feature type="region of interest" description="Disordered" evidence="6">
    <location>
        <begin position="1"/>
        <end position="52"/>
    </location>
</feature>
<feature type="compositionally biased region" description="Basic and acidic residues" evidence="6">
    <location>
        <begin position="15"/>
        <end position="25"/>
    </location>
</feature>
<keyword evidence="5 7" id="KW-0472">Membrane</keyword>
<keyword evidence="4 7" id="KW-1133">Transmembrane helix</keyword>
<accession>A0ABR2LSE9</accession>
<keyword evidence="3 7" id="KW-0812">Transmembrane</keyword>
<evidence type="ECO:0000256" key="7">
    <source>
        <dbReference type="SAM" id="Phobius"/>
    </source>
</evidence>
<dbReference type="PANTHER" id="PTHR31113:SF5">
    <property type="entry name" value="OS04G0405700 PROTEIN"/>
    <property type="match status" value="1"/>
</dbReference>
<dbReference type="EMBL" id="JBBWWR010000015">
    <property type="protein sequence ID" value="KAK8949821.1"/>
    <property type="molecule type" value="Genomic_DNA"/>
</dbReference>
<gene>
    <name evidence="8" type="ORF">KSP40_PGU012228</name>
</gene>
<dbReference type="Proteomes" id="UP001412067">
    <property type="component" value="Unassembled WGS sequence"/>
</dbReference>
<comment type="caution">
    <text evidence="8">The sequence shown here is derived from an EMBL/GenBank/DDBJ whole genome shotgun (WGS) entry which is preliminary data.</text>
</comment>
<proteinExistence type="inferred from homology"/>
<comment type="similarity">
    <text evidence="2">Belongs to the UPF0496 family.</text>
</comment>
<feature type="transmembrane region" description="Helical" evidence="7">
    <location>
        <begin position="243"/>
        <end position="263"/>
    </location>
</feature>
<evidence type="ECO:0000256" key="4">
    <source>
        <dbReference type="ARBA" id="ARBA00022989"/>
    </source>
</evidence>
<keyword evidence="9" id="KW-1185">Reference proteome</keyword>
<feature type="compositionally biased region" description="Low complexity" evidence="6">
    <location>
        <begin position="31"/>
        <end position="52"/>
    </location>
</feature>
<dbReference type="InterPro" id="IPR007749">
    <property type="entry name" value="DUF677"/>
</dbReference>
<sequence length="431" mass="46302">MISPEASGAVAGVEEGTRKENDERNRKRRTASPASSCSTQTTSASAANSPSTAATINLRREYTLAVQTNSYNEMWDRIHRRTEGGETEGDGCVRGDGEEILRPNRASIDETLRLARPSRLTRLVSSYLESSEQASALFLSLRHSVDLAGEIYAPIVRLLDVLPASSPVPSPGRSAPLTLSLPQCESAFVAFTDFDRHDNPFPSSADACRSLQHIRDCFSVLKQQLELRLLSARRRHRLLRRTTVTTATCLVVLAAGAVAAVLLLASHALLAVAAVGPAACCCNGGDLLASQRRQLRERMEDTDAAARETYVLDSHLKTAERLVAKLHATVESDKGLVRLGLERGPGQIHPIQKSCANSGRTVAASDISLRISTSTSACAWPPLIAPGTSSSGKSTISGQLINNLGRRKKTAALRTQSFVRLRVGTGDSSKI</sequence>
<dbReference type="PANTHER" id="PTHR31113">
    <property type="entry name" value="UPF0496 PROTEIN 3-RELATED"/>
    <property type="match status" value="1"/>
</dbReference>
<evidence type="ECO:0000256" key="5">
    <source>
        <dbReference type="ARBA" id="ARBA00023136"/>
    </source>
</evidence>
<evidence type="ECO:0000313" key="9">
    <source>
        <dbReference type="Proteomes" id="UP001412067"/>
    </source>
</evidence>
<comment type="subcellular location">
    <subcellularLocation>
        <location evidence="1">Membrane</location>
    </subcellularLocation>
</comment>
<reference evidence="8 9" key="1">
    <citation type="journal article" date="2022" name="Nat. Plants">
        <title>Genomes of leafy and leafless Platanthera orchids illuminate the evolution of mycoheterotrophy.</title>
        <authorList>
            <person name="Li M.H."/>
            <person name="Liu K.W."/>
            <person name="Li Z."/>
            <person name="Lu H.C."/>
            <person name="Ye Q.L."/>
            <person name="Zhang D."/>
            <person name="Wang J.Y."/>
            <person name="Li Y.F."/>
            <person name="Zhong Z.M."/>
            <person name="Liu X."/>
            <person name="Yu X."/>
            <person name="Liu D.K."/>
            <person name="Tu X.D."/>
            <person name="Liu B."/>
            <person name="Hao Y."/>
            <person name="Liao X.Y."/>
            <person name="Jiang Y.T."/>
            <person name="Sun W.H."/>
            <person name="Chen J."/>
            <person name="Chen Y.Q."/>
            <person name="Ai Y."/>
            <person name="Zhai J.W."/>
            <person name="Wu S.S."/>
            <person name="Zhou Z."/>
            <person name="Hsiao Y.Y."/>
            <person name="Wu W.L."/>
            <person name="Chen Y.Y."/>
            <person name="Lin Y.F."/>
            <person name="Hsu J.L."/>
            <person name="Li C.Y."/>
            <person name="Wang Z.W."/>
            <person name="Zhao X."/>
            <person name="Zhong W.Y."/>
            <person name="Ma X.K."/>
            <person name="Ma L."/>
            <person name="Huang J."/>
            <person name="Chen G.Z."/>
            <person name="Huang M.Z."/>
            <person name="Huang L."/>
            <person name="Peng D.H."/>
            <person name="Luo Y.B."/>
            <person name="Zou S.Q."/>
            <person name="Chen S.P."/>
            <person name="Lan S."/>
            <person name="Tsai W.C."/>
            <person name="Van de Peer Y."/>
            <person name="Liu Z.J."/>
        </authorList>
    </citation>
    <scope>NUCLEOTIDE SEQUENCE [LARGE SCALE GENOMIC DNA]</scope>
    <source>
        <strain evidence="8">Lor288</strain>
    </source>
</reference>
<evidence type="ECO:0000256" key="3">
    <source>
        <dbReference type="ARBA" id="ARBA00022692"/>
    </source>
</evidence>
<evidence type="ECO:0000256" key="1">
    <source>
        <dbReference type="ARBA" id="ARBA00004370"/>
    </source>
</evidence>
<evidence type="ECO:0000313" key="8">
    <source>
        <dbReference type="EMBL" id="KAK8949821.1"/>
    </source>
</evidence>